<dbReference type="PANTHER" id="PTHR45797:SF1">
    <property type="entry name" value="HELICASE ARIP4"/>
    <property type="match status" value="1"/>
</dbReference>
<dbReference type="AlphaFoldDB" id="A0A8R1HQ66"/>
<dbReference type="SUPFAM" id="SSF52540">
    <property type="entry name" value="P-loop containing nucleoside triphosphate hydrolases"/>
    <property type="match status" value="1"/>
</dbReference>
<evidence type="ECO:0000256" key="4">
    <source>
        <dbReference type="ARBA" id="ARBA00022806"/>
    </source>
</evidence>
<name>A0A8R1HQ66_CAEJA</name>
<protein>
    <submittedName>
        <fullName evidence="10">Helicase ATP-binding domain-containing protein</fullName>
    </submittedName>
</protein>
<dbReference type="PANTHER" id="PTHR45797">
    <property type="entry name" value="RAD54-LIKE"/>
    <property type="match status" value="1"/>
</dbReference>
<dbReference type="Proteomes" id="UP000005237">
    <property type="component" value="Unassembled WGS sequence"/>
</dbReference>
<dbReference type="GO" id="GO:0003677">
    <property type="term" value="F:DNA binding"/>
    <property type="evidence" value="ECO:0007669"/>
    <property type="project" value="UniProtKB-KW"/>
</dbReference>
<dbReference type="GO" id="GO:0004386">
    <property type="term" value="F:helicase activity"/>
    <property type="evidence" value="ECO:0007669"/>
    <property type="project" value="UniProtKB-KW"/>
</dbReference>
<dbReference type="EnsemblMetazoa" id="CJA03737.1">
    <property type="protein sequence ID" value="CJA03737.1"/>
    <property type="gene ID" value="WBGene00122941"/>
</dbReference>
<dbReference type="PROSITE" id="PS51192">
    <property type="entry name" value="HELICASE_ATP_BIND_1"/>
    <property type="match status" value="1"/>
</dbReference>
<proteinExistence type="inferred from homology"/>
<keyword evidence="6" id="KW-0238">DNA-binding</keyword>
<dbReference type="Pfam" id="PF00176">
    <property type="entry name" value="SNF2-rel_dom"/>
    <property type="match status" value="1"/>
</dbReference>
<evidence type="ECO:0000256" key="6">
    <source>
        <dbReference type="ARBA" id="ARBA00023125"/>
    </source>
</evidence>
<evidence type="ECO:0000313" key="11">
    <source>
        <dbReference type="Proteomes" id="UP000005237"/>
    </source>
</evidence>
<reference evidence="11" key="1">
    <citation type="submission" date="2010-08" db="EMBL/GenBank/DDBJ databases">
        <authorList>
            <consortium name="Caenorhabditis japonica Sequencing Consortium"/>
            <person name="Wilson R.K."/>
        </authorList>
    </citation>
    <scope>NUCLEOTIDE SEQUENCE [LARGE SCALE GENOMIC DNA]</scope>
    <source>
        <strain evidence="11">DF5081</strain>
    </source>
</reference>
<feature type="compositionally biased region" description="Pro residues" evidence="8">
    <location>
        <begin position="828"/>
        <end position="838"/>
    </location>
</feature>
<evidence type="ECO:0000256" key="1">
    <source>
        <dbReference type="ARBA" id="ARBA00004123"/>
    </source>
</evidence>
<evidence type="ECO:0000256" key="5">
    <source>
        <dbReference type="ARBA" id="ARBA00022840"/>
    </source>
</evidence>
<dbReference type="InterPro" id="IPR014001">
    <property type="entry name" value="Helicase_ATP-bd"/>
</dbReference>
<sequence>MSEVKEEIGDSLDERTQNPVKYEQNLPEEEEELLNIRIPTQTKKSQKRKHIRTDFDAVYLDESVLEAQRLEKQRLDRLEKSKTQNDHLQQMEFLLAGSNEALPQLDISNNDFMFDDFDDEKRFKSEFQKPSTSKGPVDLVDLTEDSDDDCMITDVRSMIPQPARRMRWAQAEKDRLDADQMEAQHSVEAQRIKKARSQKDLESTEKCGGRLLVNSGHPSEDPDVFVISHLTHVLQPHQLGGVRFMYDNTIESIDEFKKSDGFGCILAHSMGLGKTIQVITFSEIFLRATKAKKIVIIVPVNTIQNWFSEYEKWIPKFSDCGDRIRQFDVFLLGDSVKTFDQRVNLIEQWDEKGGVLLIGYDMFRSLIKSTQPKKEKKGRPKLNLSGVSSVFGLTDEAAKKEEDVEFETGFTNGGRVRQEAFDSLRRALLDPGPDLVVCDEGHKIKNITAEISMTLGAIKTKRRIVLTGYPLQNNLLEYFCMIDFVRPRYLGTRKSFVERFEKPIKNGQCVDSTDRDVKVALQRTHVLVELVKGFVQRRTHHLLKKILPESKEYVLLLRKSQIQRMLYRNFVLYAKSEIAKGNGDCTFNPLMAFSACSKFWNHPDILYRLVEQIKKTELAAEEKKRAAEMAKAVQMQQQQQIMHNNGLMMGYGGSPYQQQQQQQNMMIQNVATISRSLKLQIVTLKPTKSYDAMKAERKKRKETAKKFLPLDENPKKKITCQSSYGSGSISIEHLSLTGVVSCFAHDAKHCKKDKEQKHFPLKELKTGEDLPSLLANIRVAQNQRYGMEFILSEELTYEEAVRRRMGMLEAKDLPAKTPSPELLSPSDLVPPAPPPPVSDAPAGSPSSAEHDQVI</sequence>
<dbReference type="GO" id="GO:0005524">
    <property type="term" value="F:ATP binding"/>
    <property type="evidence" value="ECO:0007669"/>
    <property type="project" value="UniProtKB-KW"/>
</dbReference>
<keyword evidence="3" id="KW-0547">Nucleotide-binding</keyword>
<keyword evidence="4" id="KW-0378">Hydrolase</keyword>
<dbReference type="InterPro" id="IPR038718">
    <property type="entry name" value="SNF2-like_sf"/>
</dbReference>
<dbReference type="Gene3D" id="1.20.120.850">
    <property type="entry name" value="SWI2/SNF2 ATPases, N-terminal domain"/>
    <property type="match status" value="1"/>
</dbReference>
<evidence type="ECO:0000259" key="9">
    <source>
        <dbReference type="PROSITE" id="PS51192"/>
    </source>
</evidence>
<dbReference type="InterPro" id="IPR027417">
    <property type="entry name" value="P-loop_NTPase"/>
</dbReference>
<evidence type="ECO:0000256" key="7">
    <source>
        <dbReference type="ARBA" id="ARBA00023242"/>
    </source>
</evidence>
<feature type="region of interest" description="Disordered" evidence="8">
    <location>
        <begin position="1"/>
        <end position="24"/>
    </location>
</feature>
<feature type="domain" description="Helicase ATP-binding" evidence="9">
    <location>
        <begin position="255"/>
        <end position="488"/>
    </location>
</feature>
<evidence type="ECO:0000256" key="3">
    <source>
        <dbReference type="ARBA" id="ARBA00022741"/>
    </source>
</evidence>
<evidence type="ECO:0000313" key="10">
    <source>
        <dbReference type="EnsemblMetazoa" id="CJA03737.1"/>
    </source>
</evidence>
<feature type="region of interest" description="Disordered" evidence="8">
    <location>
        <begin position="812"/>
        <end position="854"/>
    </location>
</feature>
<keyword evidence="5" id="KW-0067">ATP-binding</keyword>
<keyword evidence="4" id="KW-0347">Helicase</keyword>
<keyword evidence="7" id="KW-0539">Nucleus</keyword>
<dbReference type="Gene3D" id="3.40.50.300">
    <property type="entry name" value="P-loop containing nucleotide triphosphate hydrolases"/>
    <property type="match status" value="1"/>
</dbReference>
<evidence type="ECO:0000256" key="8">
    <source>
        <dbReference type="SAM" id="MobiDB-lite"/>
    </source>
</evidence>
<dbReference type="GO" id="GO:0005634">
    <property type="term" value="C:nucleus"/>
    <property type="evidence" value="ECO:0007669"/>
    <property type="project" value="UniProtKB-SubCell"/>
</dbReference>
<dbReference type="GO" id="GO:0016887">
    <property type="term" value="F:ATP hydrolysis activity"/>
    <property type="evidence" value="ECO:0007669"/>
    <property type="project" value="InterPro"/>
</dbReference>
<comment type="subcellular location">
    <subcellularLocation>
        <location evidence="1">Nucleus</location>
    </subcellularLocation>
</comment>
<dbReference type="InterPro" id="IPR000330">
    <property type="entry name" value="SNF2_N"/>
</dbReference>
<comment type="similarity">
    <text evidence="2">Belongs to the SNF2/RAD54 helicase family.</text>
</comment>
<reference evidence="10" key="2">
    <citation type="submission" date="2022-06" db="UniProtKB">
        <authorList>
            <consortium name="EnsemblMetazoa"/>
        </authorList>
    </citation>
    <scope>IDENTIFICATION</scope>
    <source>
        <strain evidence="10">DF5081</strain>
    </source>
</reference>
<dbReference type="SMART" id="SM00487">
    <property type="entry name" value="DEXDc"/>
    <property type="match status" value="1"/>
</dbReference>
<evidence type="ECO:0000256" key="2">
    <source>
        <dbReference type="ARBA" id="ARBA00007025"/>
    </source>
</evidence>
<dbReference type="Gene3D" id="3.40.50.10810">
    <property type="entry name" value="Tandem AAA-ATPase domain"/>
    <property type="match status" value="2"/>
</dbReference>
<accession>A0A8R1HQ66</accession>
<feature type="compositionally biased region" description="Basic and acidic residues" evidence="8">
    <location>
        <begin position="1"/>
        <end position="16"/>
    </location>
</feature>
<organism evidence="10 11">
    <name type="scientific">Caenorhabditis japonica</name>
    <dbReference type="NCBI Taxonomy" id="281687"/>
    <lineage>
        <taxon>Eukaryota</taxon>
        <taxon>Metazoa</taxon>
        <taxon>Ecdysozoa</taxon>
        <taxon>Nematoda</taxon>
        <taxon>Chromadorea</taxon>
        <taxon>Rhabditida</taxon>
        <taxon>Rhabditina</taxon>
        <taxon>Rhabditomorpha</taxon>
        <taxon>Rhabditoidea</taxon>
        <taxon>Rhabditidae</taxon>
        <taxon>Peloderinae</taxon>
        <taxon>Caenorhabditis</taxon>
    </lineage>
</organism>
<dbReference type="InterPro" id="IPR044574">
    <property type="entry name" value="ARIP4-like"/>
</dbReference>
<keyword evidence="11" id="KW-1185">Reference proteome</keyword>